<evidence type="ECO:0000256" key="2">
    <source>
        <dbReference type="ARBA" id="ARBA00011779"/>
    </source>
</evidence>
<evidence type="ECO:0000256" key="1">
    <source>
        <dbReference type="ARBA" id="ARBA00004651"/>
    </source>
</evidence>
<keyword evidence="5 9" id="KW-1133">Transmembrane helix</keyword>
<feature type="transmembrane region" description="Helical" evidence="9">
    <location>
        <begin position="50"/>
        <end position="72"/>
    </location>
</feature>
<comment type="subcellular location">
    <subcellularLocation>
        <location evidence="1">Cell membrane</location>
        <topology evidence="1">Multi-pass membrane protein</topology>
    </subcellularLocation>
</comment>
<dbReference type="eggNOG" id="COG4208">
    <property type="taxonomic scope" value="Bacteria"/>
</dbReference>
<dbReference type="InterPro" id="IPR000515">
    <property type="entry name" value="MetI-like"/>
</dbReference>
<dbReference type="NCBIfam" id="TIGR02140">
    <property type="entry name" value="permease_CysW"/>
    <property type="match status" value="1"/>
</dbReference>
<evidence type="ECO:0000259" key="10">
    <source>
        <dbReference type="PROSITE" id="PS50928"/>
    </source>
</evidence>
<keyword evidence="6" id="KW-0764">Sulfate transport</keyword>
<dbReference type="PATRIC" id="fig|1244869.3.peg.3244"/>
<evidence type="ECO:0000256" key="6">
    <source>
        <dbReference type="ARBA" id="ARBA00023032"/>
    </source>
</evidence>
<dbReference type="GO" id="GO:0005886">
    <property type="term" value="C:plasma membrane"/>
    <property type="evidence" value="ECO:0007669"/>
    <property type="project" value="UniProtKB-SubCell"/>
</dbReference>
<dbReference type="CDD" id="cd06261">
    <property type="entry name" value="TM_PBP2"/>
    <property type="match status" value="1"/>
</dbReference>
<dbReference type="InterPro" id="IPR035906">
    <property type="entry name" value="MetI-like_sf"/>
</dbReference>
<evidence type="ECO:0000256" key="5">
    <source>
        <dbReference type="ARBA" id="ARBA00022989"/>
    </source>
</evidence>
<comment type="caution">
    <text evidence="11">The sequence shown here is derived from an EMBL/GenBank/DDBJ whole genome shotgun (WGS) entry which is preliminary data.</text>
</comment>
<proteinExistence type="predicted"/>
<dbReference type="InterPro" id="IPR011866">
    <property type="entry name" value="CysW_permease"/>
</dbReference>
<keyword evidence="12" id="KW-1185">Reference proteome</keyword>
<dbReference type="STRING" id="1244869.H261_16176"/>
<comment type="subunit">
    <text evidence="2">The complex is composed of two ATP-binding proteins (CysA), two transmembrane proteins (CysT and CysW) and a solute-binding protein (CysP).</text>
</comment>
<dbReference type="Proteomes" id="UP000011744">
    <property type="component" value="Unassembled WGS sequence"/>
</dbReference>
<keyword evidence="7 9" id="KW-0472">Membrane</keyword>
<accession>M2Y735</accession>
<feature type="transmembrane region" description="Helical" evidence="9">
    <location>
        <begin position="84"/>
        <end position="107"/>
    </location>
</feature>
<feature type="domain" description="ABC transmembrane type-1" evidence="10">
    <location>
        <begin position="49"/>
        <end position="250"/>
    </location>
</feature>
<evidence type="ECO:0000256" key="9">
    <source>
        <dbReference type="SAM" id="Phobius"/>
    </source>
</evidence>
<dbReference type="AlphaFoldDB" id="M2Y735"/>
<dbReference type="InterPro" id="IPR005667">
    <property type="entry name" value="Sulph_transpt2"/>
</dbReference>
<dbReference type="PANTHER" id="PTHR30406">
    <property type="entry name" value="SULFATE TRANSPORT SYSTEM PERMEASE PROTEIN"/>
    <property type="match status" value="1"/>
</dbReference>
<gene>
    <name evidence="11" type="ORF">H261_16176</name>
</gene>
<reference evidence="11 12" key="1">
    <citation type="journal article" date="2014" name="Genome Announc.">
        <title>Draft Genome Sequence of Magnetospirillum sp. Strain SO-1, a Freshwater Magnetotactic Bacterium Isolated from the Ol'khovka River, Russia.</title>
        <authorList>
            <person name="Grouzdev D.S."/>
            <person name="Dziuba M.V."/>
            <person name="Sukhacheva M.S."/>
            <person name="Mardanov A.V."/>
            <person name="Beletskiy A.V."/>
            <person name="Kuznetsov B.B."/>
            <person name="Skryabin K.G."/>
        </authorList>
    </citation>
    <scope>NUCLEOTIDE SEQUENCE [LARGE SCALE GENOMIC DNA]</scope>
    <source>
        <strain evidence="11 12">SO-1</strain>
    </source>
</reference>
<keyword evidence="3" id="KW-0813">Transport</keyword>
<feature type="transmembrane region" description="Helical" evidence="9">
    <location>
        <begin position="127"/>
        <end position="149"/>
    </location>
</feature>
<dbReference type="SUPFAM" id="SSF161098">
    <property type="entry name" value="MetI-like"/>
    <property type="match status" value="1"/>
</dbReference>
<protein>
    <submittedName>
        <fullName evidence="11">ABC-type sulfate transport system</fullName>
    </submittedName>
</protein>
<feature type="transmembrane region" description="Helical" evidence="9">
    <location>
        <begin position="161"/>
        <end position="178"/>
    </location>
</feature>
<evidence type="ECO:0000256" key="8">
    <source>
        <dbReference type="ARBA" id="ARBA00025323"/>
    </source>
</evidence>
<dbReference type="PROSITE" id="PS50928">
    <property type="entry name" value="ABC_TM1"/>
    <property type="match status" value="1"/>
</dbReference>
<dbReference type="Pfam" id="PF00528">
    <property type="entry name" value="BPD_transp_1"/>
    <property type="match status" value="1"/>
</dbReference>
<dbReference type="Gene3D" id="1.10.3720.10">
    <property type="entry name" value="MetI-like"/>
    <property type="match status" value="1"/>
</dbReference>
<dbReference type="NCBIfam" id="TIGR00969">
    <property type="entry name" value="3a0106s02"/>
    <property type="match status" value="1"/>
</dbReference>
<dbReference type="EMBL" id="AONQ01000049">
    <property type="protein sequence ID" value="EME68871.1"/>
    <property type="molecule type" value="Genomic_DNA"/>
</dbReference>
<dbReference type="PANTHER" id="PTHR30406:SF1">
    <property type="entry name" value="SULFATE TRANSPORT SYSTEM PERMEASE PROTEIN CYSW"/>
    <property type="match status" value="1"/>
</dbReference>
<name>M2Y735_9PROT</name>
<sequence>MRWGLTLLALAFLALFLVAPLVAVLAEAFAKGWDAYVRALSGDDTWSSIRLTLIVAAISVPLNVAFGLAASWAVAKFDFSGKSLLVSLIELPFSVSPVISGLIYVLLFGLQGLLGPWLAENDLKVIFAVPGIVLATVFVTFPFVARELIPLMEEQGREEEEAALTLGASGLAAFWLVTLPNVRWGLLYGVLLCNARAMGEFGAVSVVSGHIRGLTNTMPLHVEILYNEYDFVGAFAVASLLAVLALVTLAVKSALEWWHRDELAAAGH</sequence>
<evidence type="ECO:0000313" key="11">
    <source>
        <dbReference type="EMBL" id="EME68871.1"/>
    </source>
</evidence>
<keyword evidence="4 9" id="KW-0812">Transmembrane</keyword>
<evidence type="ECO:0000256" key="7">
    <source>
        <dbReference type="ARBA" id="ARBA00023136"/>
    </source>
</evidence>
<dbReference type="GO" id="GO:0015419">
    <property type="term" value="F:ABC-type sulfate transporter activity"/>
    <property type="evidence" value="ECO:0007669"/>
    <property type="project" value="InterPro"/>
</dbReference>
<evidence type="ECO:0000256" key="3">
    <source>
        <dbReference type="ARBA" id="ARBA00022448"/>
    </source>
</evidence>
<evidence type="ECO:0000313" key="12">
    <source>
        <dbReference type="Proteomes" id="UP000011744"/>
    </source>
</evidence>
<feature type="transmembrane region" description="Helical" evidence="9">
    <location>
        <begin position="231"/>
        <end position="251"/>
    </location>
</feature>
<evidence type="ECO:0000256" key="4">
    <source>
        <dbReference type="ARBA" id="ARBA00022692"/>
    </source>
</evidence>
<comment type="function">
    <text evidence="8">Part of the ABC transporter complex CysAWTP (TC 3.A.1.6.1) involved in sulfate/thiosulfate import. Probably responsible for the translocation of the substrate across the membrane.</text>
</comment>
<organism evidence="11 12">
    <name type="scientific">Paramagnetospirillum caucaseum</name>
    <dbReference type="NCBI Taxonomy" id="1244869"/>
    <lineage>
        <taxon>Bacteria</taxon>
        <taxon>Pseudomonadati</taxon>
        <taxon>Pseudomonadota</taxon>
        <taxon>Alphaproteobacteria</taxon>
        <taxon>Rhodospirillales</taxon>
        <taxon>Magnetospirillaceae</taxon>
        <taxon>Paramagnetospirillum</taxon>
    </lineage>
</organism>